<organism evidence="1 2">
    <name type="scientific">Endozoicomonas numazuensis</name>
    <dbReference type="NCBI Taxonomy" id="1137799"/>
    <lineage>
        <taxon>Bacteria</taxon>
        <taxon>Pseudomonadati</taxon>
        <taxon>Pseudomonadota</taxon>
        <taxon>Gammaproteobacteria</taxon>
        <taxon>Oceanospirillales</taxon>
        <taxon>Endozoicomonadaceae</taxon>
        <taxon>Endozoicomonas</taxon>
    </lineage>
</organism>
<dbReference type="AlphaFoldDB" id="A0A081NFF5"/>
<keyword evidence="2" id="KW-1185">Reference proteome</keyword>
<dbReference type="Proteomes" id="UP000028073">
    <property type="component" value="Unassembled WGS sequence"/>
</dbReference>
<name>A0A081NFF5_9GAMM</name>
<sequence>MGTTSIMGKTLLVTGGASGIGRGICELFSEQGSIVYAADINTDALNALCSDYPGILRTMIVLLFSRRSTKSLHGSIS</sequence>
<dbReference type="EMBL" id="JOKH01000003">
    <property type="protein sequence ID" value="KEQ17178.1"/>
    <property type="molecule type" value="Genomic_DNA"/>
</dbReference>
<protein>
    <recommendedName>
        <fullName evidence="3">Short-chain dehydrogenase</fullName>
    </recommendedName>
</protein>
<dbReference type="OrthoDB" id="9806974at2"/>
<dbReference type="InterPro" id="IPR002347">
    <property type="entry name" value="SDR_fam"/>
</dbReference>
<dbReference type="RefSeq" id="WP_034837148.1">
    <property type="nucleotide sequence ID" value="NZ_JOKH01000003.1"/>
</dbReference>
<dbReference type="InterPro" id="IPR036291">
    <property type="entry name" value="NAD(P)-bd_dom_sf"/>
</dbReference>
<gene>
    <name evidence="1" type="ORF">GZ78_15135</name>
</gene>
<accession>A0A081NFF5</accession>
<dbReference type="Gene3D" id="3.40.50.720">
    <property type="entry name" value="NAD(P)-binding Rossmann-like Domain"/>
    <property type="match status" value="1"/>
</dbReference>
<evidence type="ECO:0008006" key="3">
    <source>
        <dbReference type="Google" id="ProtNLM"/>
    </source>
</evidence>
<reference evidence="1 2" key="1">
    <citation type="submission" date="2014-06" db="EMBL/GenBank/DDBJ databases">
        <title>Whole Genome Sequences of Three Symbiotic Endozoicomonas Bacteria.</title>
        <authorList>
            <person name="Neave M.J."/>
            <person name="Apprill A."/>
            <person name="Voolstra C.R."/>
        </authorList>
    </citation>
    <scope>NUCLEOTIDE SEQUENCE [LARGE SCALE GENOMIC DNA]</scope>
    <source>
        <strain evidence="1 2">DSM 25634</strain>
    </source>
</reference>
<dbReference type="STRING" id="1137799.GZ78_15135"/>
<dbReference type="SUPFAM" id="SSF51735">
    <property type="entry name" value="NAD(P)-binding Rossmann-fold domains"/>
    <property type="match status" value="1"/>
</dbReference>
<proteinExistence type="predicted"/>
<evidence type="ECO:0000313" key="1">
    <source>
        <dbReference type="EMBL" id="KEQ17178.1"/>
    </source>
</evidence>
<evidence type="ECO:0000313" key="2">
    <source>
        <dbReference type="Proteomes" id="UP000028073"/>
    </source>
</evidence>
<comment type="caution">
    <text evidence="1">The sequence shown here is derived from an EMBL/GenBank/DDBJ whole genome shotgun (WGS) entry which is preliminary data.</text>
</comment>
<dbReference type="Pfam" id="PF00106">
    <property type="entry name" value="adh_short"/>
    <property type="match status" value="1"/>
</dbReference>